<reference evidence="1 2" key="1">
    <citation type="submission" date="2021-01" db="EMBL/GenBank/DDBJ databases">
        <title>Sequencing the genomes of 1000 actinobacteria strains.</title>
        <authorList>
            <person name="Klenk H.-P."/>
        </authorList>
    </citation>
    <scope>NUCLEOTIDE SEQUENCE [LARGE SCALE GENOMIC DNA]</scope>
    <source>
        <strain evidence="1 2">DSM 44581</strain>
    </source>
</reference>
<sequence length="1202" mass="131586">MTTAANIARRTRQTKIVAQIPEGISLVGSEMRSTNLERDVRDQHLYSPYVGARALDVLDRITNAIADLKRTRSFSFTGPYGSGKSTLANLFDAFLGHDPVRQSEAEAAVAATNHGLAARLARVRDEFAPQGFLGAVATADREPLATTVRRALCTAAERRWKKRPPKSVAQALTACMGHSVPTTESLVELVSALCAEAPVLLIIDEFGKTLEHLAAEGDSSSAGNDVYLLQVLAEKGAGRSGLPLFMVTLQHLAFTDYAARSSSIQSKEWAKVQGRFEDVTFTPNLGDAVHLLRRRLDLSLVTPVGRGLIDAQARAAAEAWNIHALNAIVDISEKMFADLYPLHPLTAIVAPLLAAQIGQHDRSLTGFLGSDEPHTVRRALDTLTVEAPTQASTLRLPQLYDYFFASGRTTLLASANASRWLEVDSRINEAHGLPLEDQDVLKTIGTLNLIDVDGVLRATPAMIQFALHDPVDAQNTERFAALQKCLDRLEANSFVVHREYSDEYRIWQGTDVKIDKRVNDIAARLEASDVVRYFNQQLGTVLPVAVVAGGHSQRTGMLRYFRTAISHRTDKLPGPEVVTDASDGLMVYHFGSLIDRPVVNSPLPVLIGTSSKSVTVLQAGITLVALQELLEDQTLDRVASSEIKERIADISHRIGSLLDEAFNPVSPHSSWHLWDSGNDTSSEPREEIGARSYSGLVSKACDAMYPFTPHIRNEMVGRHQLSSIAAKTRRELLTAMLQKSGYPLLGYDTGRYTAERAMYAGVVQYLGLHREADAFSSNSATNGIFTHGISRPRKGQENGSIHPAWEALEEALTSAKQPTPIVDIYHQLMSPPYGVKAGVVPILVVTALMLRSEDVALFEEGNYCQRLTADIIERINVPYPDRFTVKAMPIGRGQRRLVIDGLASFLKVDAPASPSARNPRLLAVTRAMLERVMVLAPYARQTQRLSPDALTIRDVLFEATDPDELVFAALPKSLGFEPILVNATRDEVMAEAFVHRLTAALDDLSSAATALRQEIVATMGRAFRLPPDLSELRSGLTERLRGFANASLELNLQGFVSRVLNKNLSDEDWLDPIIIRLANKALGDWTDRDAEAFPRQVEEMARALDRVSHLYDVHNFSAPGAPGAPPESRQIETRLLTLTTPEGAEERTLIHVPKKSRQAAGKLVVSVIRQAEKALGPDGARILLAALAERLAATDSDSTQQR</sequence>
<accession>A0ABS2SA59</accession>
<organism evidence="1 2">
    <name type="scientific">Saccharothrix algeriensis</name>
    <dbReference type="NCBI Taxonomy" id="173560"/>
    <lineage>
        <taxon>Bacteria</taxon>
        <taxon>Bacillati</taxon>
        <taxon>Actinomycetota</taxon>
        <taxon>Actinomycetes</taxon>
        <taxon>Pseudonocardiales</taxon>
        <taxon>Pseudonocardiaceae</taxon>
        <taxon>Saccharothrix</taxon>
    </lineage>
</organism>
<dbReference type="GO" id="GO:0005524">
    <property type="term" value="F:ATP binding"/>
    <property type="evidence" value="ECO:0007669"/>
    <property type="project" value="UniProtKB-KW"/>
</dbReference>
<dbReference type="InterPro" id="IPR027417">
    <property type="entry name" value="P-loop_NTPase"/>
</dbReference>
<name>A0ABS2SA59_9PSEU</name>
<dbReference type="SUPFAM" id="SSF52540">
    <property type="entry name" value="P-loop containing nucleoside triphosphate hydrolases"/>
    <property type="match status" value="1"/>
</dbReference>
<keyword evidence="1" id="KW-0067">ATP-binding</keyword>
<dbReference type="Proteomes" id="UP001195724">
    <property type="component" value="Unassembled WGS sequence"/>
</dbReference>
<dbReference type="EMBL" id="JAFBCL010000001">
    <property type="protein sequence ID" value="MBM7813132.1"/>
    <property type="molecule type" value="Genomic_DNA"/>
</dbReference>
<keyword evidence="1" id="KW-0547">Nucleotide-binding</keyword>
<evidence type="ECO:0000313" key="1">
    <source>
        <dbReference type="EMBL" id="MBM7813132.1"/>
    </source>
</evidence>
<proteinExistence type="predicted"/>
<gene>
    <name evidence="1" type="ORF">JOE68_003997</name>
</gene>
<evidence type="ECO:0000313" key="2">
    <source>
        <dbReference type="Proteomes" id="UP001195724"/>
    </source>
</evidence>
<protein>
    <submittedName>
        <fullName evidence="1">Energy-coupling factor transporter ATP-binding protein EcfA2</fullName>
    </submittedName>
</protein>
<keyword evidence="2" id="KW-1185">Reference proteome</keyword>
<comment type="caution">
    <text evidence="1">The sequence shown here is derived from an EMBL/GenBank/DDBJ whole genome shotgun (WGS) entry which is preliminary data.</text>
</comment>
<dbReference type="RefSeq" id="WP_204843798.1">
    <property type="nucleotide sequence ID" value="NZ_JAFBCL010000001.1"/>
</dbReference>